<dbReference type="RefSeq" id="XP_022644366.1">
    <property type="nucleotide sequence ID" value="XM_022788631.1"/>
</dbReference>
<comment type="similarity">
    <text evidence="1">Belongs to the metallo-dependent hydrolases superfamily. TatD-type hydrolase family.</text>
</comment>
<feature type="binding site" evidence="7">
    <location>
        <position position="130"/>
    </location>
    <ligand>
        <name>a divalent metal cation</name>
        <dbReference type="ChEBI" id="CHEBI:60240"/>
        <label>1</label>
    </ligand>
</feature>
<dbReference type="OrthoDB" id="6079689at2759"/>
<dbReference type="GO" id="GO:0008296">
    <property type="term" value="F:3'-5'-DNA exonuclease activity"/>
    <property type="evidence" value="ECO:0007669"/>
    <property type="project" value="TreeGrafter"/>
</dbReference>
<accession>A0A7M7IYI8</accession>
<dbReference type="FunCoup" id="A0A7M7IYI8">
    <property type="interactions" value="1326"/>
</dbReference>
<dbReference type="SUPFAM" id="SSF51556">
    <property type="entry name" value="Metallo-dependent hydrolases"/>
    <property type="match status" value="1"/>
</dbReference>
<dbReference type="EnsemblMetazoa" id="XM_022788634">
    <property type="protein sequence ID" value="XP_022644369"/>
    <property type="gene ID" value="LOC111243298"/>
</dbReference>
<dbReference type="EnsemblMetazoa" id="XM_022788631">
    <property type="protein sequence ID" value="XP_022644366"/>
    <property type="gene ID" value="LOC111243298"/>
</dbReference>
<evidence type="ECO:0000256" key="5">
    <source>
        <dbReference type="ARBA" id="ARBA00039767"/>
    </source>
</evidence>
<keyword evidence="10" id="KW-1185">Reference proteome</keyword>
<dbReference type="RefSeq" id="XP_022644369.1">
    <property type="nucleotide sequence ID" value="XM_022788634.1"/>
</dbReference>
<dbReference type="EnsemblMetazoa" id="XM_022788630">
    <property type="protein sequence ID" value="XP_022644365"/>
    <property type="gene ID" value="LOC111243298"/>
</dbReference>
<dbReference type="RefSeq" id="XP_022644363.1">
    <property type="nucleotide sequence ID" value="XM_022788628.1"/>
</dbReference>
<evidence type="ECO:0000256" key="4">
    <source>
        <dbReference type="ARBA" id="ARBA00022801"/>
    </source>
</evidence>
<dbReference type="InterPro" id="IPR001130">
    <property type="entry name" value="TatD-like"/>
</dbReference>
<dbReference type="PROSITE" id="PS01091">
    <property type="entry name" value="TATD_3"/>
    <property type="match status" value="1"/>
</dbReference>
<evidence type="ECO:0000256" key="6">
    <source>
        <dbReference type="ARBA" id="ARBA00045223"/>
    </source>
</evidence>
<keyword evidence="8" id="KW-0472">Membrane</keyword>
<comment type="function">
    <text evidence="6">Deoxyribonuclease which catalyzes (in vitro) the decatenation of kinetoplast DNA, which are circular DNA catenated to each other, producing linear DNA molecules. Plays an important role in chromosomal segregation and cell cycle progression during eye development probably via its DNA decatenation activity.</text>
</comment>
<evidence type="ECO:0000256" key="2">
    <source>
        <dbReference type="ARBA" id="ARBA00022722"/>
    </source>
</evidence>
<sequence length="324" mass="37062">MLRRRFIDIGANITDEVFRGVYHGSTKHPDDFEAMIKRAKQVGLLLVVFWIFESFYSTVGVQKLIITGGSLESSRQALELASTGSDLYCTVGCHPTRCSEFDNYSQGPEKYLEELIKLARSSEKVVAVGEFGLDYDRSQFCSPDVQRQYFEFQFELAVAIRKPLFLHCRSSGEDFLRILQANRKRFSTGVVHSFDGTWDQARAYIDMDLYIGINGCSLKTIENLEVVKKIPSDRLMIETDCPYCDIKPTHAGHKFVKTTFESKKKERFEEGKQVKGRNEPQNIVQVLEVIAGCRGDTVPVSNKVFNGLVCRYVFLLFKKEFKYL</sequence>
<dbReference type="Pfam" id="PF01026">
    <property type="entry name" value="TatD_DNase"/>
    <property type="match status" value="1"/>
</dbReference>
<dbReference type="CDD" id="cd01310">
    <property type="entry name" value="TatD_DNAse"/>
    <property type="match status" value="1"/>
</dbReference>
<dbReference type="InterPro" id="IPR032466">
    <property type="entry name" value="Metal_Hydrolase"/>
</dbReference>
<dbReference type="EnsemblMetazoa" id="XM_022788633">
    <property type="protein sequence ID" value="XP_022644368"/>
    <property type="gene ID" value="LOC111243298"/>
</dbReference>
<dbReference type="GO" id="GO:0046872">
    <property type="term" value="F:metal ion binding"/>
    <property type="evidence" value="ECO:0007669"/>
    <property type="project" value="UniProtKB-KW"/>
</dbReference>
<evidence type="ECO:0000313" key="9">
    <source>
        <dbReference type="EnsemblMetazoa" id="XP_022644369"/>
    </source>
</evidence>
<dbReference type="PIRSF" id="PIRSF005902">
    <property type="entry name" value="DNase_TatD"/>
    <property type="match status" value="1"/>
</dbReference>
<evidence type="ECO:0000313" key="10">
    <source>
        <dbReference type="Proteomes" id="UP000594260"/>
    </source>
</evidence>
<dbReference type="KEGG" id="vde:111243298"/>
<keyword evidence="2" id="KW-0540">Nuclease</keyword>
<dbReference type="RefSeq" id="XP_022644365.1">
    <property type="nucleotide sequence ID" value="XM_022788630.1"/>
</dbReference>
<keyword evidence="8" id="KW-1133">Transmembrane helix</keyword>
<dbReference type="GO" id="GO:0005829">
    <property type="term" value="C:cytosol"/>
    <property type="evidence" value="ECO:0007669"/>
    <property type="project" value="TreeGrafter"/>
</dbReference>
<feature type="transmembrane region" description="Helical" evidence="8">
    <location>
        <begin position="42"/>
        <end position="61"/>
    </location>
</feature>
<dbReference type="InterPro" id="IPR050891">
    <property type="entry name" value="TatD-type_Hydrolase"/>
</dbReference>
<evidence type="ECO:0000256" key="1">
    <source>
        <dbReference type="ARBA" id="ARBA00009275"/>
    </source>
</evidence>
<dbReference type="Gene3D" id="3.20.20.140">
    <property type="entry name" value="Metal-dependent hydrolases"/>
    <property type="match status" value="1"/>
</dbReference>
<dbReference type="InParanoid" id="A0A7M7IYI8"/>
<dbReference type="PANTHER" id="PTHR10060">
    <property type="entry name" value="TATD FAMILY DEOXYRIBONUCLEASE"/>
    <property type="match status" value="1"/>
</dbReference>
<proteinExistence type="inferred from homology"/>
<organism evidence="9 10">
    <name type="scientific">Varroa destructor</name>
    <name type="common">Honeybee mite</name>
    <dbReference type="NCBI Taxonomy" id="109461"/>
    <lineage>
        <taxon>Eukaryota</taxon>
        <taxon>Metazoa</taxon>
        <taxon>Ecdysozoa</taxon>
        <taxon>Arthropoda</taxon>
        <taxon>Chelicerata</taxon>
        <taxon>Arachnida</taxon>
        <taxon>Acari</taxon>
        <taxon>Parasitiformes</taxon>
        <taxon>Mesostigmata</taxon>
        <taxon>Gamasina</taxon>
        <taxon>Dermanyssoidea</taxon>
        <taxon>Varroidae</taxon>
        <taxon>Varroa</taxon>
    </lineage>
</organism>
<keyword evidence="3 7" id="KW-0479">Metal-binding</keyword>
<protein>
    <recommendedName>
        <fullName evidence="5">Deoxyribonuclease TATDN1</fullName>
    </recommendedName>
</protein>
<dbReference type="EnsemblMetazoa" id="XM_022788628">
    <property type="protein sequence ID" value="XP_022644363"/>
    <property type="gene ID" value="LOC111243298"/>
</dbReference>
<keyword evidence="8" id="KW-0812">Transmembrane</keyword>
<evidence type="ECO:0000256" key="3">
    <source>
        <dbReference type="ARBA" id="ARBA00022723"/>
    </source>
</evidence>
<feature type="binding site" evidence="7">
    <location>
        <position position="192"/>
    </location>
    <ligand>
        <name>a divalent metal cation</name>
        <dbReference type="ChEBI" id="CHEBI:60240"/>
        <label>2</label>
    </ligand>
</feature>
<dbReference type="RefSeq" id="XP_022644368.1">
    <property type="nucleotide sequence ID" value="XM_022788633.1"/>
</dbReference>
<dbReference type="GeneID" id="111243298"/>
<dbReference type="OMA" id="YGGSQKH"/>
<dbReference type="InterPro" id="IPR018228">
    <property type="entry name" value="DNase_TatD-rel_CS"/>
</dbReference>
<reference evidence="9" key="1">
    <citation type="submission" date="2021-01" db="UniProtKB">
        <authorList>
            <consortium name="EnsemblMetazoa"/>
        </authorList>
    </citation>
    <scope>IDENTIFICATION</scope>
</reference>
<keyword evidence="4" id="KW-0378">Hydrolase</keyword>
<feature type="binding site" evidence="7">
    <location>
        <position position="167"/>
    </location>
    <ligand>
        <name>a divalent metal cation</name>
        <dbReference type="ChEBI" id="CHEBI:60240"/>
        <label>2</label>
    </ligand>
</feature>
<evidence type="ECO:0000256" key="8">
    <source>
        <dbReference type="SAM" id="Phobius"/>
    </source>
</evidence>
<dbReference type="PANTHER" id="PTHR10060:SF15">
    <property type="entry name" value="DEOXYRIBONUCLEASE TATDN1"/>
    <property type="match status" value="1"/>
</dbReference>
<name>A0A7M7IYI8_VARDE</name>
<dbReference type="RefSeq" id="XP_022644367.1">
    <property type="nucleotide sequence ID" value="XM_022788632.1"/>
</dbReference>
<feature type="binding site" evidence="7">
    <location>
        <position position="240"/>
    </location>
    <ligand>
        <name>a divalent metal cation</name>
        <dbReference type="ChEBI" id="CHEBI:60240"/>
        <label>1</label>
    </ligand>
</feature>
<dbReference type="Proteomes" id="UP000594260">
    <property type="component" value="Unplaced"/>
</dbReference>
<dbReference type="EnsemblMetazoa" id="XM_022788632">
    <property type="protein sequence ID" value="XP_022644367"/>
    <property type="gene ID" value="LOC111243298"/>
</dbReference>
<dbReference type="AlphaFoldDB" id="A0A7M7IYI8"/>
<evidence type="ECO:0000256" key="7">
    <source>
        <dbReference type="PIRSR" id="PIRSR005902-1"/>
    </source>
</evidence>